<evidence type="ECO:0000256" key="3">
    <source>
        <dbReference type="ARBA" id="ARBA00022989"/>
    </source>
</evidence>
<gene>
    <name evidence="6" type="ORF">IPOD504_LOCUS16438</name>
</gene>
<evidence type="ECO:0000313" key="6">
    <source>
        <dbReference type="EMBL" id="CAH2075031.1"/>
    </source>
</evidence>
<feature type="non-terminal residue" evidence="6">
    <location>
        <position position="187"/>
    </location>
</feature>
<dbReference type="Proteomes" id="UP000837857">
    <property type="component" value="Chromosome 8"/>
</dbReference>
<organism evidence="6 7">
    <name type="scientific">Iphiclides podalirius</name>
    <name type="common">scarce swallowtail</name>
    <dbReference type="NCBI Taxonomy" id="110791"/>
    <lineage>
        <taxon>Eukaryota</taxon>
        <taxon>Metazoa</taxon>
        <taxon>Ecdysozoa</taxon>
        <taxon>Arthropoda</taxon>
        <taxon>Hexapoda</taxon>
        <taxon>Insecta</taxon>
        <taxon>Pterygota</taxon>
        <taxon>Neoptera</taxon>
        <taxon>Endopterygota</taxon>
        <taxon>Lepidoptera</taxon>
        <taxon>Glossata</taxon>
        <taxon>Ditrysia</taxon>
        <taxon>Papilionoidea</taxon>
        <taxon>Papilionidae</taxon>
        <taxon>Papilioninae</taxon>
        <taxon>Iphiclides</taxon>
    </lineage>
</organism>
<keyword evidence="2 5" id="KW-0812">Transmembrane</keyword>
<feature type="transmembrane region" description="Helical" evidence="5">
    <location>
        <begin position="27"/>
        <end position="47"/>
    </location>
</feature>
<keyword evidence="3 5" id="KW-1133">Transmembrane helix</keyword>
<dbReference type="PANTHER" id="PTHR23507:SF1">
    <property type="entry name" value="FI18259P1-RELATED"/>
    <property type="match status" value="1"/>
</dbReference>
<feature type="transmembrane region" description="Helical" evidence="5">
    <location>
        <begin position="59"/>
        <end position="77"/>
    </location>
</feature>
<evidence type="ECO:0000256" key="1">
    <source>
        <dbReference type="ARBA" id="ARBA00004141"/>
    </source>
</evidence>
<accession>A0ABN8J2V9</accession>
<dbReference type="Gene3D" id="1.20.1250.20">
    <property type="entry name" value="MFS general substrate transporter like domains"/>
    <property type="match status" value="1"/>
</dbReference>
<feature type="transmembrane region" description="Helical" evidence="5">
    <location>
        <begin position="149"/>
        <end position="171"/>
    </location>
</feature>
<evidence type="ECO:0000256" key="5">
    <source>
        <dbReference type="SAM" id="Phobius"/>
    </source>
</evidence>
<reference evidence="6" key="1">
    <citation type="submission" date="2022-03" db="EMBL/GenBank/DDBJ databases">
        <authorList>
            <person name="Martin H S."/>
        </authorList>
    </citation>
    <scope>NUCLEOTIDE SEQUENCE</scope>
</reference>
<evidence type="ECO:0000256" key="2">
    <source>
        <dbReference type="ARBA" id="ARBA00022692"/>
    </source>
</evidence>
<dbReference type="EMBL" id="OW152820">
    <property type="protein sequence ID" value="CAH2075031.1"/>
    <property type="molecule type" value="Genomic_DNA"/>
</dbReference>
<name>A0ABN8J2V9_9NEOP</name>
<protein>
    <submittedName>
        <fullName evidence="6">Uncharacterized protein</fullName>
    </submittedName>
</protein>
<dbReference type="PANTHER" id="PTHR23507">
    <property type="entry name" value="ZGC:174356"/>
    <property type="match status" value="1"/>
</dbReference>
<keyword evidence="7" id="KW-1185">Reference proteome</keyword>
<evidence type="ECO:0000313" key="7">
    <source>
        <dbReference type="Proteomes" id="UP000837857"/>
    </source>
</evidence>
<evidence type="ECO:0000256" key="4">
    <source>
        <dbReference type="ARBA" id="ARBA00023136"/>
    </source>
</evidence>
<comment type="subcellular location">
    <subcellularLocation>
        <location evidence="1">Membrane</location>
        <topology evidence="1">Multi-pass membrane protein</topology>
    </subcellularLocation>
</comment>
<feature type="transmembrane region" description="Helical" evidence="5">
    <location>
        <begin position="83"/>
        <end position="105"/>
    </location>
</feature>
<sequence length="187" mass="21297">MKVHSNCELSIYYISTRYRFNWDEVKFSIFQTYNFVAHTLGTLFSLAVFSKYLGWHDSLLGIISTVSKIAASFVYGFAPNEKIFFFGPVVEILNGTSFLALRSIISKMVATDELGKVNSLFALTENLMPLLYIPLYTKMYSATMEVLPGAVFMIGAVMTFPAIIVFSWLFYEHRTSLKKLKNHSFAE</sequence>
<proteinExistence type="predicted"/>
<keyword evidence="4 5" id="KW-0472">Membrane</keyword>
<dbReference type="SUPFAM" id="SSF103473">
    <property type="entry name" value="MFS general substrate transporter"/>
    <property type="match status" value="1"/>
</dbReference>
<dbReference type="InterPro" id="IPR036259">
    <property type="entry name" value="MFS_trans_sf"/>
</dbReference>